<gene>
    <name evidence="2" type="ORF">JN10_0254</name>
</gene>
<keyword evidence="3" id="KW-1185">Reference proteome</keyword>
<comment type="caution">
    <text evidence="2">The sequence shown here is derived from an EMBL/GenBank/DDBJ whole genome shotgun (WGS) entry which is preliminary data.</text>
</comment>
<feature type="transmembrane region" description="Helical" evidence="1">
    <location>
        <begin position="7"/>
        <end position="28"/>
    </location>
</feature>
<dbReference type="Proteomes" id="UP000320547">
    <property type="component" value="Unassembled WGS sequence"/>
</dbReference>
<protein>
    <submittedName>
        <fullName evidence="2">Uncharacterized protein</fullName>
    </submittedName>
</protein>
<keyword evidence="1" id="KW-0812">Transmembrane</keyword>
<evidence type="ECO:0000313" key="3">
    <source>
        <dbReference type="Proteomes" id="UP000320547"/>
    </source>
</evidence>
<organism evidence="2 3">
    <name type="scientific">Altererythrobacter ishigakiensis</name>
    <dbReference type="NCBI Taxonomy" id="476157"/>
    <lineage>
        <taxon>Bacteria</taxon>
        <taxon>Pseudomonadati</taxon>
        <taxon>Pseudomonadota</taxon>
        <taxon>Alphaproteobacteria</taxon>
        <taxon>Sphingomonadales</taxon>
        <taxon>Erythrobacteraceae</taxon>
        <taxon>Altererythrobacter</taxon>
    </lineage>
</organism>
<dbReference type="EMBL" id="VLLK01000001">
    <property type="protein sequence ID" value="TWJ08639.1"/>
    <property type="molecule type" value="Genomic_DNA"/>
</dbReference>
<reference evidence="2 3" key="1">
    <citation type="submission" date="2019-07" db="EMBL/GenBank/DDBJ databases">
        <title>Genomic Encyclopedia of Archaeal and Bacterial Type Strains, Phase II (KMG-II): from individual species to whole genera.</title>
        <authorList>
            <person name="Goeker M."/>
        </authorList>
    </citation>
    <scope>NUCLEOTIDE SEQUENCE [LARGE SCALE GENOMIC DNA]</scope>
    <source>
        <strain evidence="2 3">ATCC BAA-2084</strain>
    </source>
</reference>
<sequence length="283" mass="29656">MIERNPFLALALTTLVGIGIIIALYISLNDPGPPPETEQERFDRVHTVFVEALAGGAAWSGRVEILGLQTNRTAAHTPGWQVTGTGGACDASGSYTIRDRPANPLAIMAPHSQSDVNTGELAQLLFEQANARAVAFNTAPRRATDECESGLDLTTDRWNPFSAFALAFADSNRDGLVVQLHGYEESGGNAGQGVEVLIGAGLGASQPVNASLSSCFAEVLGGGDIRVLASDAAANNAQGRVLQVRGHRNFVNIELSEELRQAMLSDAGLRGSFANCLVAATNA</sequence>
<keyword evidence="1" id="KW-0472">Membrane</keyword>
<evidence type="ECO:0000313" key="2">
    <source>
        <dbReference type="EMBL" id="TWJ08639.1"/>
    </source>
</evidence>
<dbReference type="OrthoDB" id="5519458at2"/>
<accession>A0A562USQ8</accession>
<dbReference type="STRING" id="476157.GCA_001663155_00489"/>
<proteinExistence type="predicted"/>
<evidence type="ECO:0000256" key="1">
    <source>
        <dbReference type="SAM" id="Phobius"/>
    </source>
</evidence>
<keyword evidence="1" id="KW-1133">Transmembrane helix</keyword>
<name>A0A562USQ8_9SPHN</name>
<dbReference type="AlphaFoldDB" id="A0A562USQ8"/>
<dbReference type="RefSeq" id="WP_067596944.1">
    <property type="nucleotide sequence ID" value="NZ_CP015963.1"/>
</dbReference>